<dbReference type="Gene3D" id="3.30.70.360">
    <property type="match status" value="1"/>
</dbReference>
<evidence type="ECO:0000256" key="2">
    <source>
        <dbReference type="ARBA" id="ARBA00022723"/>
    </source>
</evidence>
<dbReference type="Gene3D" id="3.40.630.10">
    <property type="entry name" value="Zn peptidases"/>
    <property type="match status" value="1"/>
</dbReference>
<dbReference type="NCBIfam" id="NF005478">
    <property type="entry name" value="PRK07079.1"/>
    <property type="match status" value="1"/>
</dbReference>
<dbReference type="SUPFAM" id="SSF53187">
    <property type="entry name" value="Zn-dependent exopeptidases"/>
    <property type="match status" value="1"/>
</dbReference>
<evidence type="ECO:0000256" key="1">
    <source>
        <dbReference type="ARBA" id="ARBA00022670"/>
    </source>
</evidence>
<gene>
    <name evidence="5" type="ORF">GCM10011333_20260</name>
</gene>
<keyword evidence="1" id="KW-0645">Protease</keyword>
<dbReference type="InterPro" id="IPR051458">
    <property type="entry name" value="Cyt/Met_Dipeptidase"/>
</dbReference>
<dbReference type="GO" id="GO:0006508">
    <property type="term" value="P:proteolysis"/>
    <property type="evidence" value="ECO:0007669"/>
    <property type="project" value="UniProtKB-KW"/>
</dbReference>
<dbReference type="Proteomes" id="UP000616114">
    <property type="component" value="Unassembled WGS sequence"/>
</dbReference>
<dbReference type="InterPro" id="IPR011650">
    <property type="entry name" value="Peptidase_M20_dimer"/>
</dbReference>
<keyword evidence="2" id="KW-0479">Metal-binding</keyword>
<protein>
    <recommendedName>
        <fullName evidence="4">Peptidase M20 dimerisation domain-containing protein</fullName>
    </recommendedName>
</protein>
<dbReference type="Pfam" id="PF07687">
    <property type="entry name" value="M20_dimer"/>
    <property type="match status" value="1"/>
</dbReference>
<dbReference type="GO" id="GO:0008233">
    <property type="term" value="F:peptidase activity"/>
    <property type="evidence" value="ECO:0007669"/>
    <property type="project" value="UniProtKB-KW"/>
</dbReference>
<reference evidence="5" key="2">
    <citation type="submission" date="2020-09" db="EMBL/GenBank/DDBJ databases">
        <authorList>
            <person name="Sun Q."/>
            <person name="Zhou Y."/>
        </authorList>
    </citation>
    <scope>NUCLEOTIDE SEQUENCE</scope>
    <source>
        <strain evidence="5">CGMCC 1.12785</strain>
    </source>
</reference>
<accession>A0A8J2TYP4</accession>
<dbReference type="AlphaFoldDB" id="A0A8J2TYP4"/>
<evidence type="ECO:0000313" key="6">
    <source>
        <dbReference type="Proteomes" id="UP000616114"/>
    </source>
</evidence>
<keyword evidence="6" id="KW-1185">Reference proteome</keyword>
<dbReference type="GO" id="GO:0046872">
    <property type="term" value="F:metal ion binding"/>
    <property type="evidence" value="ECO:0007669"/>
    <property type="project" value="UniProtKB-KW"/>
</dbReference>
<evidence type="ECO:0000256" key="3">
    <source>
        <dbReference type="ARBA" id="ARBA00022801"/>
    </source>
</evidence>
<feature type="domain" description="Peptidase M20 dimerisation" evidence="4">
    <location>
        <begin position="203"/>
        <end position="353"/>
    </location>
</feature>
<dbReference type="InterPro" id="IPR002933">
    <property type="entry name" value="Peptidase_M20"/>
</dbReference>
<dbReference type="Pfam" id="PF01546">
    <property type="entry name" value="Peptidase_M20"/>
    <property type="match status" value="1"/>
</dbReference>
<dbReference type="PANTHER" id="PTHR43270">
    <property type="entry name" value="BETA-ALA-HIS DIPEPTIDASE"/>
    <property type="match status" value="1"/>
</dbReference>
<proteinExistence type="predicted"/>
<organism evidence="5 6">
    <name type="scientific">Sediminivirga luteola</name>
    <dbReference type="NCBI Taxonomy" id="1774748"/>
    <lineage>
        <taxon>Bacteria</taxon>
        <taxon>Bacillati</taxon>
        <taxon>Actinomycetota</taxon>
        <taxon>Actinomycetes</taxon>
        <taxon>Micrococcales</taxon>
        <taxon>Brevibacteriaceae</taxon>
        <taxon>Sediminivirga</taxon>
    </lineage>
</organism>
<dbReference type="EMBL" id="BMFY01000008">
    <property type="protein sequence ID" value="GGA17125.1"/>
    <property type="molecule type" value="Genomic_DNA"/>
</dbReference>
<comment type="caution">
    <text evidence="5">The sequence shown here is derived from an EMBL/GenBank/DDBJ whole genome shotgun (WGS) entry which is preliminary data.</text>
</comment>
<evidence type="ECO:0000313" key="5">
    <source>
        <dbReference type="EMBL" id="GGA17125.1"/>
    </source>
</evidence>
<dbReference type="RefSeq" id="WP_188550772.1">
    <property type="nucleotide sequence ID" value="NZ_BMFY01000008.1"/>
</dbReference>
<name>A0A8J2TYP4_9MICO</name>
<keyword evidence="3" id="KW-0378">Hydrolase</keyword>
<reference evidence="5" key="1">
    <citation type="journal article" date="2014" name="Int. J. Syst. Evol. Microbiol.">
        <title>Complete genome sequence of Corynebacterium casei LMG S-19264T (=DSM 44701T), isolated from a smear-ripened cheese.</title>
        <authorList>
            <consortium name="US DOE Joint Genome Institute (JGI-PGF)"/>
            <person name="Walter F."/>
            <person name="Albersmeier A."/>
            <person name="Kalinowski J."/>
            <person name="Ruckert C."/>
        </authorList>
    </citation>
    <scope>NUCLEOTIDE SEQUENCE</scope>
    <source>
        <strain evidence="5">CGMCC 1.12785</strain>
    </source>
</reference>
<evidence type="ECO:0000259" key="4">
    <source>
        <dbReference type="Pfam" id="PF07687"/>
    </source>
</evidence>
<dbReference type="PANTHER" id="PTHR43270:SF12">
    <property type="entry name" value="SUCCINYL-DIAMINOPIMELATE DESUCCINYLASE"/>
    <property type="match status" value="1"/>
</dbReference>
<sequence length="465" mass="49696">MTRQAAIDAAHAYADSGRLLADVTEGVRYRTVSAAPADSAEIRRYLDEYLVPRLRRMGFATRIEPNPASPAHPFLLAVREEKDAPFTVLTYGHADVQPAQEGQWRGGLDPWELVVEGDRWYGRGTADNKGQHSINLAALEQVIAARGGRLGYTVKAIFETGEESGSPGLSEACQRHADELAADVLIASDGPRISAPTPTMFLGSRGMSMLRLEVPLREGSYHSGNWGGLLANPATILANAIAALVNGRGRLLVGELKPEDIPASVRRAVARLTVGGEPGDPELSENWGEPGLTPEERVLAWNTLEVLDLLAGDPHQPVGAIPGTAAATVQLRFVVGTDEERIAEHVRAHLDRAGFGSVQVTELARMSATRLDPEDAWVKLTESSLRRTTGAEVAILPNLGGSLPNRAFAAGLGLPTVWVPHSYPGCAQHAPNEHQLASLSREAMGLMAGLFWDLGEEGAQAAGRS</sequence>